<dbReference type="eggNOG" id="arCOG01599">
    <property type="taxonomic scope" value="Archaea"/>
</dbReference>
<accession>G0EGA7</accession>
<evidence type="ECO:0000259" key="5">
    <source>
        <dbReference type="Pfam" id="PF02775"/>
    </source>
</evidence>
<evidence type="ECO:0000313" key="7">
    <source>
        <dbReference type="Proteomes" id="UP000001037"/>
    </source>
</evidence>
<dbReference type="EMBL" id="CP002838">
    <property type="protein sequence ID" value="AEM39132.1"/>
    <property type="molecule type" value="Genomic_DNA"/>
</dbReference>
<dbReference type="GO" id="GO:0030976">
    <property type="term" value="F:thiamine pyrophosphate binding"/>
    <property type="evidence" value="ECO:0007669"/>
    <property type="project" value="InterPro"/>
</dbReference>
<evidence type="ECO:0000256" key="3">
    <source>
        <dbReference type="ARBA" id="ARBA00023002"/>
    </source>
</evidence>
<dbReference type="Proteomes" id="UP000001037">
    <property type="component" value="Chromosome"/>
</dbReference>
<dbReference type="GeneID" id="11138456"/>
<dbReference type="CDD" id="cd03375">
    <property type="entry name" value="TPP_OGFOR"/>
    <property type="match status" value="1"/>
</dbReference>
<dbReference type="OrthoDB" id="30755at2157"/>
<dbReference type="SUPFAM" id="SSF52518">
    <property type="entry name" value="Thiamin diphosphate-binding fold (THDP-binding)"/>
    <property type="match status" value="1"/>
</dbReference>
<comment type="catalytic activity">
    <reaction evidence="4">
        <text>a 2-oxocarboxylate + 2 oxidized [2Fe-2S]-[ferredoxin] + CoA = an acyl-CoA + 2 reduced [2Fe-2S]-[ferredoxin] + CO2 + H(+)</text>
        <dbReference type="Rhea" id="RHEA:42316"/>
        <dbReference type="Rhea" id="RHEA-COMP:10000"/>
        <dbReference type="Rhea" id="RHEA-COMP:10001"/>
        <dbReference type="ChEBI" id="CHEBI:15378"/>
        <dbReference type="ChEBI" id="CHEBI:16526"/>
        <dbReference type="ChEBI" id="CHEBI:33737"/>
        <dbReference type="ChEBI" id="CHEBI:33738"/>
        <dbReference type="ChEBI" id="CHEBI:35179"/>
        <dbReference type="ChEBI" id="CHEBI:57287"/>
        <dbReference type="ChEBI" id="CHEBI:58342"/>
        <dbReference type="EC" id="1.2.7.11"/>
    </reaction>
</comment>
<dbReference type="AlphaFoldDB" id="G0EGA7"/>
<evidence type="ECO:0000256" key="4">
    <source>
        <dbReference type="ARBA" id="ARBA00048893"/>
    </source>
</evidence>
<dbReference type="HOGENOM" id="CLU_048564_2_0_2"/>
<dbReference type="RefSeq" id="WP_014026809.1">
    <property type="nucleotide sequence ID" value="NC_015931.1"/>
</dbReference>
<keyword evidence="3" id="KW-0560">Oxidoreductase</keyword>
<proteinExistence type="predicted"/>
<dbReference type="GO" id="GO:0018491">
    <property type="term" value="F:2-oxobutyrate synthase activity"/>
    <property type="evidence" value="ECO:0007669"/>
    <property type="project" value="UniProtKB-ARBA"/>
</dbReference>
<evidence type="ECO:0000256" key="2">
    <source>
        <dbReference type="ARBA" id="ARBA00012691"/>
    </source>
</evidence>
<dbReference type="STRING" id="694429.Pyrfu_1273"/>
<dbReference type="InterPro" id="IPR029061">
    <property type="entry name" value="THDP-binding"/>
</dbReference>
<dbReference type="KEGG" id="pfm:Pyrfu_1273"/>
<dbReference type="InterPro" id="IPR051457">
    <property type="entry name" value="2-oxoacid:Fd_oxidoreductase"/>
</dbReference>
<dbReference type="EC" id="1.2.7.11" evidence="2"/>
<organism evidence="6 7">
    <name type="scientific">Pyrolobus fumarii (strain DSM 11204 / 1A)</name>
    <dbReference type="NCBI Taxonomy" id="694429"/>
    <lineage>
        <taxon>Archaea</taxon>
        <taxon>Thermoproteota</taxon>
        <taxon>Thermoprotei</taxon>
        <taxon>Desulfurococcales</taxon>
        <taxon>Pyrodictiaceae</taxon>
        <taxon>Pyrolobus</taxon>
    </lineage>
</organism>
<dbReference type="Pfam" id="PF02775">
    <property type="entry name" value="TPP_enzyme_C"/>
    <property type="match status" value="1"/>
</dbReference>
<dbReference type="Gene3D" id="3.40.50.970">
    <property type="match status" value="1"/>
</dbReference>
<feature type="domain" description="Thiamine pyrophosphate enzyme TPP-binding" evidence="5">
    <location>
        <begin position="81"/>
        <end position="222"/>
    </location>
</feature>
<dbReference type="PANTHER" id="PTHR48084">
    <property type="entry name" value="2-OXOGLUTARATE OXIDOREDUCTASE SUBUNIT KORB-RELATED"/>
    <property type="match status" value="1"/>
</dbReference>
<sequence length="298" mass="33127">MALVEAKRDWLSEARERLTREHPVGRYARARALPHTLCPGCGAGTVMSVFLHAVKELVDKGKLDPKKLVVISGIGCTGRLSGFMGFDSMHTTHGRPIAFAMGVKLANPELKVVVISGDADLLSIGLNHTLQAARRNIDMTVIMVNNFNIAMSGGEPTVTTPEGSRTKYVPGGRSIERPFNVPLLLKTAGATYVARWTTFHLIQLKNSIKEALLRKGFSFIEVISQCPVLYGRYNNFREPWAMVEYFAKNSRPVRDPEKEIFEASIEFGKPILVGVFHRDDSKPEYTERVYQVHGLTEG</sequence>
<comment type="subunit">
    <text evidence="1">Heterodimer composed of an alpha and a beta subunit.</text>
</comment>
<evidence type="ECO:0000313" key="6">
    <source>
        <dbReference type="EMBL" id="AEM39132.1"/>
    </source>
</evidence>
<protein>
    <recommendedName>
        <fullName evidence="2">2-oxoacid oxidoreductase (ferredoxin)</fullName>
        <ecNumber evidence="2">1.2.7.11</ecNumber>
    </recommendedName>
</protein>
<dbReference type="InParanoid" id="G0EGA7"/>
<dbReference type="PANTHER" id="PTHR48084:SF1">
    <property type="entry name" value="2-OXOGLUTARATE SYNTHASE SUBUNIT KORB"/>
    <property type="match status" value="1"/>
</dbReference>
<gene>
    <name evidence="6" type="ordered locus">Pyrfu_1273</name>
</gene>
<dbReference type="FunCoup" id="G0EGA7">
    <property type="interactions" value="50"/>
</dbReference>
<reference evidence="6 7" key="1">
    <citation type="journal article" date="2011" name="Stand. Genomic Sci.">
        <title>Complete genome sequence of the hyperthermophilic chemolithoautotroph Pyrolobus fumarii type strain (1A).</title>
        <authorList>
            <person name="Anderson I."/>
            <person name="Goker M."/>
            <person name="Nolan M."/>
            <person name="Lucas S."/>
            <person name="Hammon N."/>
            <person name="Deshpande S."/>
            <person name="Cheng J.F."/>
            <person name="Tapia R."/>
            <person name="Han C."/>
            <person name="Goodwin L."/>
            <person name="Pitluck S."/>
            <person name="Huntemann M."/>
            <person name="Liolios K."/>
            <person name="Ivanova N."/>
            <person name="Pagani I."/>
            <person name="Mavromatis K."/>
            <person name="Ovchinikova G."/>
            <person name="Pati A."/>
            <person name="Chen A."/>
            <person name="Palaniappan K."/>
            <person name="Land M."/>
            <person name="Hauser L."/>
            <person name="Brambilla E.M."/>
            <person name="Huber H."/>
            <person name="Yasawong M."/>
            <person name="Rohde M."/>
            <person name="Spring S."/>
            <person name="Abt B."/>
            <person name="Sikorski J."/>
            <person name="Wirth R."/>
            <person name="Detter J.C."/>
            <person name="Woyke T."/>
            <person name="Bristow J."/>
            <person name="Eisen J.A."/>
            <person name="Markowitz V."/>
            <person name="Hugenholtz P."/>
            <person name="Kyrpides N.C."/>
            <person name="Klenk H.P."/>
            <person name="Lapidus A."/>
        </authorList>
    </citation>
    <scope>NUCLEOTIDE SEQUENCE [LARGE SCALE GENOMIC DNA]</scope>
    <source>
        <strain evidence="7">DSM 11204 / 1A</strain>
    </source>
</reference>
<keyword evidence="7" id="KW-1185">Reference proteome</keyword>
<dbReference type="GO" id="GO:0019164">
    <property type="term" value="F:pyruvate synthase activity"/>
    <property type="evidence" value="ECO:0007669"/>
    <property type="project" value="UniProtKB-ARBA"/>
</dbReference>
<name>G0EGA7_PYRF1</name>
<evidence type="ECO:0000256" key="1">
    <source>
        <dbReference type="ARBA" id="ARBA00011631"/>
    </source>
</evidence>
<dbReference type="InterPro" id="IPR011766">
    <property type="entry name" value="TPP_enzyme_TPP-bd"/>
</dbReference>